<dbReference type="STRING" id="27349.A0A0L6UY84"/>
<dbReference type="InterPro" id="IPR003382">
    <property type="entry name" value="Flavoprotein"/>
</dbReference>
<dbReference type="InterPro" id="IPR036551">
    <property type="entry name" value="Flavin_trans-like"/>
</dbReference>
<dbReference type="GO" id="GO:0004633">
    <property type="term" value="F:phosphopantothenoylcysteine decarboxylase activity"/>
    <property type="evidence" value="ECO:0007669"/>
    <property type="project" value="TreeGrafter"/>
</dbReference>
<dbReference type="AlphaFoldDB" id="A0A0L6UY84"/>
<comment type="similarity">
    <text evidence="2">Belongs to the HFCD (homooligomeric flavin containing Cys decarboxylase) superfamily.</text>
</comment>
<reference evidence="4 5" key="1">
    <citation type="submission" date="2015-08" db="EMBL/GenBank/DDBJ databases">
        <title>Next Generation Sequencing and Analysis of the Genome of Puccinia sorghi L Schw, the Causal Agent of Maize Common Rust.</title>
        <authorList>
            <person name="Rochi L."/>
            <person name="Burguener G."/>
            <person name="Darino M."/>
            <person name="Turjanski A."/>
            <person name="Kreff E."/>
            <person name="Dieguez M.J."/>
            <person name="Sacco F."/>
        </authorList>
    </citation>
    <scope>NUCLEOTIDE SEQUENCE [LARGE SCALE GENOMIC DNA]</scope>
    <source>
        <strain evidence="4 5">RO10H11247</strain>
    </source>
</reference>
<evidence type="ECO:0000256" key="2">
    <source>
        <dbReference type="ARBA" id="ARBA00038350"/>
    </source>
</evidence>
<dbReference type="PANTHER" id="PTHR14359">
    <property type="entry name" value="HOMO-OLIGOMERIC FLAVIN CONTAINING CYS DECARBOXYLASE FAMILY"/>
    <property type="match status" value="1"/>
</dbReference>
<evidence type="ECO:0000259" key="3">
    <source>
        <dbReference type="Pfam" id="PF02441"/>
    </source>
</evidence>
<protein>
    <recommendedName>
        <fullName evidence="3">Flavoprotein domain-containing protein</fullName>
    </recommendedName>
</protein>
<accession>A0A0L6UY84</accession>
<dbReference type="PANTHER" id="PTHR14359:SF6">
    <property type="entry name" value="PHOSPHOPANTOTHENOYLCYSTEINE DECARBOXYLASE"/>
    <property type="match status" value="1"/>
</dbReference>
<dbReference type="SUPFAM" id="SSF52507">
    <property type="entry name" value="Homo-oligomeric flavin-containing Cys decarboxylases, HFCD"/>
    <property type="match status" value="1"/>
</dbReference>
<feature type="domain" description="Flavoprotein" evidence="3">
    <location>
        <begin position="11"/>
        <end position="206"/>
    </location>
</feature>
<dbReference type="GO" id="GO:0015937">
    <property type="term" value="P:coenzyme A biosynthetic process"/>
    <property type="evidence" value="ECO:0007669"/>
    <property type="project" value="UniProtKB-KW"/>
</dbReference>
<dbReference type="EMBL" id="LAVV01008191">
    <property type="protein sequence ID" value="KNZ53506.1"/>
    <property type="molecule type" value="Genomic_DNA"/>
</dbReference>
<dbReference type="GO" id="GO:0010181">
    <property type="term" value="F:FMN binding"/>
    <property type="evidence" value="ECO:0007669"/>
    <property type="project" value="TreeGrafter"/>
</dbReference>
<dbReference type="Pfam" id="PF02441">
    <property type="entry name" value="Flavoprotein"/>
    <property type="match status" value="1"/>
</dbReference>
<proteinExistence type="inferred from homology"/>
<evidence type="ECO:0000313" key="5">
    <source>
        <dbReference type="Proteomes" id="UP000037035"/>
    </source>
</evidence>
<dbReference type="Gene3D" id="3.40.50.1950">
    <property type="entry name" value="Flavin prenyltransferase-like"/>
    <property type="match status" value="1"/>
</dbReference>
<dbReference type="GO" id="GO:0071513">
    <property type="term" value="C:phosphopantothenoylcysteine decarboxylase complex"/>
    <property type="evidence" value="ECO:0007669"/>
    <property type="project" value="TreeGrafter"/>
</dbReference>
<sequence>MENQSISQKVNVLIAASGSVAAIKLPLIIKELSQYDRVDVQVVTTPSALHFFQPSQLLNAHGELVKVWTDEYEWKSWNKISDPIVHIELRRWADVILVCPCSANTLAKISNGLCDNLLTSLIRATNPKDTPIIIFPSMNTLMYDHPLTQKQIQVVQEIGIEVNGPISKTLACGDTGIIDLIMTLGNYSLGLGAMTEWRDIVGLIIARFLT</sequence>
<keyword evidence="1" id="KW-0173">Coenzyme A biosynthesis</keyword>
<evidence type="ECO:0000313" key="4">
    <source>
        <dbReference type="EMBL" id="KNZ53506.1"/>
    </source>
</evidence>
<dbReference type="Proteomes" id="UP000037035">
    <property type="component" value="Unassembled WGS sequence"/>
</dbReference>
<name>A0A0L6UY84_9BASI</name>
<gene>
    <name evidence="4" type="ORF">VP01_321g3</name>
</gene>
<evidence type="ECO:0000256" key="1">
    <source>
        <dbReference type="ARBA" id="ARBA00022993"/>
    </source>
</evidence>
<keyword evidence="5" id="KW-1185">Reference proteome</keyword>
<organism evidence="4 5">
    <name type="scientific">Puccinia sorghi</name>
    <dbReference type="NCBI Taxonomy" id="27349"/>
    <lineage>
        <taxon>Eukaryota</taxon>
        <taxon>Fungi</taxon>
        <taxon>Dikarya</taxon>
        <taxon>Basidiomycota</taxon>
        <taxon>Pucciniomycotina</taxon>
        <taxon>Pucciniomycetes</taxon>
        <taxon>Pucciniales</taxon>
        <taxon>Pucciniaceae</taxon>
        <taxon>Puccinia</taxon>
    </lineage>
</organism>
<dbReference type="VEuPathDB" id="FungiDB:VP01_321g3"/>
<dbReference type="OrthoDB" id="1532798at2759"/>
<comment type="caution">
    <text evidence="4">The sequence shown here is derived from an EMBL/GenBank/DDBJ whole genome shotgun (WGS) entry which is preliminary data.</text>
</comment>